<proteinExistence type="predicted"/>
<sequence length="445" mass="48327">MVTTRSQEKKSTDTPEPSIVVNISTSTEQQTPSIQPKRRSTPRVKAFRDDTQKSPKTSAVPEKSSPIEDDATPTANNKTVPIRQKPAEPFYTPAQTPANKRKRFTSEELDESTLDTFETPAEHPHTRPDVTIEEEHDDDDGDDALEVVSSTAAAAQVRGLRNRAPSSAGRKRRRTALDQVPAEPASDTIEVVSTPATPAKEPVQDDAKESDGTAVNDQSEVEVLPIVLEDESTPQTITVSETIIVETASPKPNEEDQTEIPERVLDNATEAVDDTASTTVLPTSAEELQDQPSDDQLAINDAPLTKPTTADVQPENEPEESVPDDQASSTIPEHTSTPSTVPETSAEPTISLPPAAARPAPEPQAQSRHQPSSRSALTNRTTTAQNHPLSNLSPRERVALLHGHRPQMSKPTSSLEAYRSRILNRHPRTSTWGAPGQRKVRFVGA</sequence>
<dbReference type="EMBL" id="KN846953">
    <property type="protein sequence ID" value="KIV80156.1"/>
    <property type="molecule type" value="Genomic_DNA"/>
</dbReference>
<feature type="compositionally biased region" description="Polar residues" evidence="1">
    <location>
        <begin position="326"/>
        <end position="348"/>
    </location>
</feature>
<feature type="compositionally biased region" description="Basic and acidic residues" evidence="1">
    <location>
        <begin position="202"/>
        <end position="211"/>
    </location>
</feature>
<feature type="compositionally biased region" description="Basic and acidic residues" evidence="1">
    <location>
        <begin position="1"/>
        <end position="13"/>
    </location>
</feature>
<feature type="compositionally biased region" description="Acidic residues" evidence="1">
    <location>
        <begin position="131"/>
        <end position="145"/>
    </location>
</feature>
<protein>
    <submittedName>
        <fullName evidence="2">Uncharacterized protein</fullName>
    </submittedName>
</protein>
<dbReference type="HOGENOM" id="CLU_591881_0_0_1"/>
<name>A0A0D1WYC6_9EURO</name>
<evidence type="ECO:0000256" key="1">
    <source>
        <dbReference type="SAM" id="MobiDB-lite"/>
    </source>
</evidence>
<gene>
    <name evidence="2" type="ORF">PV11_07677</name>
</gene>
<organism evidence="2 3">
    <name type="scientific">Exophiala sideris</name>
    <dbReference type="NCBI Taxonomy" id="1016849"/>
    <lineage>
        <taxon>Eukaryota</taxon>
        <taxon>Fungi</taxon>
        <taxon>Dikarya</taxon>
        <taxon>Ascomycota</taxon>
        <taxon>Pezizomycotina</taxon>
        <taxon>Eurotiomycetes</taxon>
        <taxon>Chaetothyriomycetidae</taxon>
        <taxon>Chaetothyriales</taxon>
        <taxon>Herpotrichiellaceae</taxon>
        <taxon>Exophiala</taxon>
    </lineage>
</organism>
<accession>A0A0D1WYC6</accession>
<dbReference type="OrthoDB" id="4121065at2759"/>
<feature type="region of interest" description="Disordered" evidence="1">
    <location>
        <begin position="1"/>
        <end position="220"/>
    </location>
</feature>
<feature type="compositionally biased region" description="Basic and acidic residues" evidence="1">
    <location>
        <begin position="120"/>
        <end position="130"/>
    </location>
</feature>
<feature type="compositionally biased region" description="Acidic residues" evidence="1">
    <location>
        <begin position="314"/>
        <end position="323"/>
    </location>
</feature>
<feature type="compositionally biased region" description="Polar residues" evidence="1">
    <location>
        <begin position="21"/>
        <end position="34"/>
    </location>
</feature>
<feature type="compositionally biased region" description="Polar residues" evidence="1">
    <location>
        <begin position="366"/>
        <end position="393"/>
    </location>
</feature>
<feature type="compositionally biased region" description="Low complexity" evidence="1">
    <location>
        <begin position="353"/>
        <end position="365"/>
    </location>
</feature>
<feature type="region of interest" description="Disordered" evidence="1">
    <location>
        <begin position="241"/>
        <end position="415"/>
    </location>
</feature>
<reference evidence="2 3" key="1">
    <citation type="submission" date="2015-01" db="EMBL/GenBank/DDBJ databases">
        <title>The Genome Sequence of Exophiala sideris CBS121828.</title>
        <authorList>
            <consortium name="The Broad Institute Genomics Platform"/>
            <person name="Cuomo C."/>
            <person name="de Hoog S."/>
            <person name="Gorbushina A."/>
            <person name="Stielow B."/>
            <person name="Teixiera M."/>
            <person name="Abouelleil A."/>
            <person name="Chapman S.B."/>
            <person name="Priest M."/>
            <person name="Young S.K."/>
            <person name="Wortman J."/>
            <person name="Nusbaum C."/>
            <person name="Birren B."/>
        </authorList>
    </citation>
    <scope>NUCLEOTIDE SEQUENCE [LARGE SCALE GENOMIC DNA]</scope>
    <source>
        <strain evidence="2 3">CBS 121828</strain>
    </source>
</reference>
<evidence type="ECO:0000313" key="3">
    <source>
        <dbReference type="Proteomes" id="UP000053599"/>
    </source>
</evidence>
<dbReference type="Proteomes" id="UP000053599">
    <property type="component" value="Unassembled WGS sequence"/>
</dbReference>
<dbReference type="AlphaFoldDB" id="A0A0D1WYC6"/>
<evidence type="ECO:0000313" key="2">
    <source>
        <dbReference type="EMBL" id="KIV80156.1"/>
    </source>
</evidence>